<keyword evidence="2" id="KW-0732">Signal</keyword>
<dbReference type="Proteomes" id="UP001651158">
    <property type="component" value="Unassembled WGS sequence"/>
</dbReference>
<protein>
    <submittedName>
        <fullName evidence="3">Uncharacterized protein</fullName>
    </submittedName>
</protein>
<reference evidence="3 4" key="1">
    <citation type="journal article" date="2022" name="Front. Cell. Infect. Microbiol.">
        <title>The Genomes of Two Strains of Taenia crassiceps the Animal Model for the Study of Human Cysticercosis.</title>
        <authorList>
            <person name="Bobes R.J."/>
            <person name="Estrada K."/>
            <person name="Rios-Valencia D.G."/>
            <person name="Calderon-Gallegos A."/>
            <person name="de la Torre P."/>
            <person name="Carrero J.C."/>
            <person name="Sanchez-Flores A."/>
            <person name="Laclette J.P."/>
        </authorList>
    </citation>
    <scope>NUCLEOTIDE SEQUENCE [LARGE SCALE GENOMIC DNA]</scope>
    <source>
        <tissue evidence="3">Peritoneal cavity of infected mice</tissue>
    </source>
</reference>
<name>A0ABR4Q9T9_9CEST</name>
<gene>
    <name evidence="3" type="ORF">TcWFU_003270</name>
</gene>
<proteinExistence type="predicted"/>
<comment type="caution">
    <text evidence="3">The sequence shown here is derived from an EMBL/GenBank/DDBJ whole genome shotgun (WGS) entry which is preliminary data.</text>
</comment>
<organism evidence="3 4">
    <name type="scientific">Taenia crassiceps</name>
    <dbReference type="NCBI Taxonomy" id="6207"/>
    <lineage>
        <taxon>Eukaryota</taxon>
        <taxon>Metazoa</taxon>
        <taxon>Spiralia</taxon>
        <taxon>Lophotrochozoa</taxon>
        <taxon>Platyhelminthes</taxon>
        <taxon>Cestoda</taxon>
        <taxon>Eucestoda</taxon>
        <taxon>Cyclophyllidea</taxon>
        <taxon>Taeniidae</taxon>
        <taxon>Taenia</taxon>
    </lineage>
</organism>
<dbReference type="InterPro" id="IPR043129">
    <property type="entry name" value="ATPase_NBD"/>
</dbReference>
<evidence type="ECO:0000256" key="1">
    <source>
        <dbReference type="SAM" id="MobiDB-lite"/>
    </source>
</evidence>
<dbReference type="Gene3D" id="3.30.420.40">
    <property type="match status" value="1"/>
</dbReference>
<evidence type="ECO:0000313" key="4">
    <source>
        <dbReference type="Proteomes" id="UP001651158"/>
    </source>
</evidence>
<feature type="compositionally biased region" description="Basic and acidic residues" evidence="1">
    <location>
        <begin position="60"/>
        <end position="77"/>
    </location>
</feature>
<feature type="chain" id="PRO_5046696236" evidence="2">
    <location>
        <begin position="19"/>
        <end position="156"/>
    </location>
</feature>
<keyword evidence="4" id="KW-1185">Reference proteome</keyword>
<evidence type="ECO:0000256" key="2">
    <source>
        <dbReference type="SAM" id="SignalP"/>
    </source>
</evidence>
<feature type="region of interest" description="Disordered" evidence="1">
    <location>
        <begin position="20"/>
        <end position="98"/>
    </location>
</feature>
<dbReference type="EMBL" id="JAKROA010000006">
    <property type="protein sequence ID" value="KAL5106133.1"/>
    <property type="molecule type" value="Genomic_DNA"/>
</dbReference>
<feature type="compositionally biased region" description="Acidic residues" evidence="1">
    <location>
        <begin position="78"/>
        <end position="88"/>
    </location>
</feature>
<accession>A0ABR4Q9T9</accession>
<evidence type="ECO:0000313" key="3">
    <source>
        <dbReference type="EMBL" id="KAL5106133.1"/>
    </source>
</evidence>
<sequence>MRLIPACVVVVGSAAATATTNDTDAADDNGGGVCKPRNVWRPKQLKKGEEAEINISENGSRTRNESESSKDETKTETEKEEDKDEEEKEEKQKVWQQTHYSKLSVSLEEHSVLPNEAPLKPKANHAKMKQVMFHSPNGLVASAAIWAVVPLVCLWS</sequence>
<dbReference type="SUPFAM" id="SSF53067">
    <property type="entry name" value="Actin-like ATPase domain"/>
    <property type="match status" value="1"/>
</dbReference>
<feature type="signal peptide" evidence="2">
    <location>
        <begin position="1"/>
        <end position="18"/>
    </location>
</feature>